<accession>C1MKT0</accession>
<dbReference type="Proteomes" id="UP000001876">
    <property type="component" value="Unassembled WGS sequence"/>
</dbReference>
<dbReference type="OMA" id="HRMGNEM"/>
<dbReference type="GO" id="GO:0015031">
    <property type="term" value="P:protein transport"/>
    <property type="evidence" value="ECO:0007669"/>
    <property type="project" value="UniProtKB-KW"/>
</dbReference>
<evidence type="ECO:0000256" key="6">
    <source>
        <dbReference type="ARBA" id="ARBA00023034"/>
    </source>
</evidence>
<dbReference type="SUPFAM" id="SSF58038">
    <property type="entry name" value="SNARE fusion complex"/>
    <property type="match status" value="1"/>
</dbReference>
<feature type="compositionally biased region" description="Gly residues" evidence="9">
    <location>
        <begin position="13"/>
        <end position="26"/>
    </location>
</feature>
<keyword evidence="3" id="KW-0812">Transmembrane</keyword>
<evidence type="ECO:0000256" key="7">
    <source>
        <dbReference type="ARBA" id="ARBA00023136"/>
    </source>
</evidence>
<keyword evidence="5" id="KW-1133">Transmembrane helix</keyword>
<evidence type="ECO:0000256" key="2">
    <source>
        <dbReference type="ARBA" id="ARBA00022448"/>
    </source>
</evidence>
<evidence type="ECO:0000256" key="4">
    <source>
        <dbReference type="ARBA" id="ARBA00022927"/>
    </source>
</evidence>
<evidence type="ECO:0000256" key="1">
    <source>
        <dbReference type="ARBA" id="ARBA00004394"/>
    </source>
</evidence>
<dbReference type="Gene3D" id="1.20.5.110">
    <property type="match status" value="1"/>
</dbReference>
<organism evidence="12">
    <name type="scientific">Micromonas pusilla (strain CCMP1545)</name>
    <name type="common">Picoplanktonic green alga</name>
    <dbReference type="NCBI Taxonomy" id="564608"/>
    <lineage>
        <taxon>Eukaryota</taxon>
        <taxon>Viridiplantae</taxon>
        <taxon>Chlorophyta</taxon>
        <taxon>Mamiellophyceae</taxon>
        <taxon>Mamiellales</taxon>
        <taxon>Mamiellaceae</taxon>
        <taxon>Micromonas</taxon>
    </lineage>
</organism>
<dbReference type="GeneID" id="9681529"/>
<dbReference type="AlphaFoldDB" id="C1MKT0"/>
<protein>
    <submittedName>
        <fullName evidence="11">Predicted protein</fullName>
    </submittedName>
</protein>
<feature type="domain" description="T-SNARE coiled-coil homology" evidence="10">
    <location>
        <begin position="32"/>
        <end position="94"/>
    </location>
</feature>
<keyword evidence="6" id="KW-0333">Golgi apparatus</keyword>
<dbReference type="GO" id="GO:0000139">
    <property type="term" value="C:Golgi membrane"/>
    <property type="evidence" value="ECO:0007669"/>
    <property type="project" value="UniProtKB-SubCell"/>
</dbReference>
<evidence type="ECO:0000256" key="8">
    <source>
        <dbReference type="ARBA" id="ARBA00046280"/>
    </source>
</evidence>
<sequence length="116" mass="12399">MYANQDPSRARLFGGGGGDVESGAGGSQSSDQDLERDNDAALNRMGDRVAMLRKITGDIHKEADSHHSLLDGIGNAMGDATGALSQTLTQFRCVLCVLLSPNSPRFQHLIAWVPFN</sequence>
<evidence type="ECO:0000259" key="10">
    <source>
        <dbReference type="PROSITE" id="PS50192"/>
    </source>
</evidence>
<dbReference type="PROSITE" id="PS50192">
    <property type="entry name" value="T_SNARE"/>
    <property type="match status" value="1"/>
</dbReference>
<keyword evidence="12" id="KW-1185">Reference proteome</keyword>
<evidence type="ECO:0000313" key="12">
    <source>
        <dbReference type="Proteomes" id="UP000001876"/>
    </source>
</evidence>
<dbReference type="InterPro" id="IPR039899">
    <property type="entry name" value="BET1_SNARE"/>
</dbReference>
<comment type="subcellular location">
    <subcellularLocation>
        <location evidence="8">Endomembrane system</location>
        <topology evidence="8">Single-pass type IV membrane protein</topology>
    </subcellularLocation>
    <subcellularLocation>
        <location evidence="1">Golgi apparatus membrane</location>
    </subcellularLocation>
</comment>
<proteinExistence type="predicted"/>
<evidence type="ECO:0000256" key="3">
    <source>
        <dbReference type="ARBA" id="ARBA00022692"/>
    </source>
</evidence>
<dbReference type="EMBL" id="GG663736">
    <property type="protein sequence ID" value="EEH59815.1"/>
    <property type="molecule type" value="Genomic_DNA"/>
</dbReference>
<dbReference type="PANTHER" id="PTHR12791">
    <property type="entry name" value="GOLGI SNARE BET1-RELATED"/>
    <property type="match status" value="1"/>
</dbReference>
<keyword evidence="2" id="KW-0813">Transport</keyword>
<feature type="region of interest" description="Disordered" evidence="9">
    <location>
        <begin position="1"/>
        <end position="40"/>
    </location>
</feature>
<dbReference type="InterPro" id="IPR000727">
    <property type="entry name" value="T_SNARE_dom"/>
</dbReference>
<evidence type="ECO:0000256" key="9">
    <source>
        <dbReference type="SAM" id="MobiDB-lite"/>
    </source>
</evidence>
<evidence type="ECO:0000256" key="5">
    <source>
        <dbReference type="ARBA" id="ARBA00022989"/>
    </source>
</evidence>
<evidence type="ECO:0000313" key="11">
    <source>
        <dbReference type="EMBL" id="EEH59815.1"/>
    </source>
</evidence>
<dbReference type="OrthoDB" id="261831at2759"/>
<gene>
    <name evidence="11" type="ORF">MICPUCDRAFT_64586</name>
</gene>
<keyword evidence="7" id="KW-0472">Membrane</keyword>
<reference evidence="11 12" key="1">
    <citation type="journal article" date="2009" name="Science">
        <title>Green evolution and dynamic adaptations revealed by genomes of the marine picoeukaryotes Micromonas.</title>
        <authorList>
            <person name="Worden A.Z."/>
            <person name="Lee J.H."/>
            <person name="Mock T."/>
            <person name="Rouze P."/>
            <person name="Simmons M.P."/>
            <person name="Aerts A.L."/>
            <person name="Allen A.E."/>
            <person name="Cuvelier M.L."/>
            <person name="Derelle E."/>
            <person name="Everett M.V."/>
            <person name="Foulon E."/>
            <person name="Grimwood J."/>
            <person name="Gundlach H."/>
            <person name="Henrissat B."/>
            <person name="Napoli C."/>
            <person name="McDonald S.M."/>
            <person name="Parker M.S."/>
            <person name="Rombauts S."/>
            <person name="Salamov A."/>
            <person name="Von Dassow P."/>
            <person name="Badger J.H."/>
            <person name="Coutinho P.M."/>
            <person name="Demir E."/>
            <person name="Dubchak I."/>
            <person name="Gentemann C."/>
            <person name="Eikrem W."/>
            <person name="Gready J.E."/>
            <person name="John U."/>
            <person name="Lanier W."/>
            <person name="Lindquist E.A."/>
            <person name="Lucas S."/>
            <person name="Mayer K.F."/>
            <person name="Moreau H."/>
            <person name="Not F."/>
            <person name="Otillar R."/>
            <person name="Panaud O."/>
            <person name="Pangilinan J."/>
            <person name="Paulsen I."/>
            <person name="Piegu B."/>
            <person name="Poliakov A."/>
            <person name="Robbens S."/>
            <person name="Schmutz J."/>
            <person name="Toulza E."/>
            <person name="Wyss T."/>
            <person name="Zelensky A."/>
            <person name="Zhou K."/>
            <person name="Armbrust E.V."/>
            <person name="Bhattacharya D."/>
            <person name="Goodenough U.W."/>
            <person name="Van de Peer Y."/>
            <person name="Grigoriev I.V."/>
        </authorList>
    </citation>
    <scope>NUCLEOTIDE SEQUENCE [LARGE SCALE GENOMIC DNA]</scope>
    <source>
        <strain evidence="11 12">CCMP1545</strain>
    </source>
</reference>
<keyword evidence="4" id="KW-0653">Protein transport</keyword>
<dbReference type="STRING" id="564608.C1MKT0"/>
<name>C1MKT0_MICPC</name>
<dbReference type="RefSeq" id="XP_003056439.1">
    <property type="nucleotide sequence ID" value="XM_003056393.1"/>
</dbReference>
<dbReference type="CDD" id="cd15853">
    <property type="entry name" value="SNARE_Bet1"/>
    <property type="match status" value="1"/>
</dbReference>
<dbReference type="KEGG" id="mpp:MICPUCDRAFT_64586"/>